<dbReference type="Proteomes" id="UP001515480">
    <property type="component" value="Unassembled WGS sequence"/>
</dbReference>
<keyword evidence="5" id="KW-0472">Membrane</keyword>
<evidence type="ECO:0000313" key="7">
    <source>
        <dbReference type="Proteomes" id="UP001515480"/>
    </source>
</evidence>
<keyword evidence="4" id="KW-1133">Transmembrane helix</keyword>
<accession>A0AB34J8N7</accession>
<dbReference type="PANTHER" id="PTHR31444">
    <property type="entry name" value="OS11G0490100 PROTEIN"/>
    <property type="match status" value="1"/>
</dbReference>
<gene>
    <name evidence="6" type="ORF">AB1Y20_002181</name>
</gene>
<name>A0AB34J8N7_PRYPA</name>
<evidence type="ECO:0000313" key="6">
    <source>
        <dbReference type="EMBL" id="KAL1515561.1"/>
    </source>
</evidence>
<evidence type="ECO:0000256" key="1">
    <source>
        <dbReference type="ARBA" id="ARBA00004167"/>
    </source>
</evidence>
<dbReference type="GO" id="GO:0045492">
    <property type="term" value="P:xylan biosynthetic process"/>
    <property type="evidence" value="ECO:0007669"/>
    <property type="project" value="InterPro"/>
</dbReference>
<comment type="subcellular location">
    <subcellularLocation>
        <location evidence="2">Endomembrane system</location>
    </subcellularLocation>
    <subcellularLocation>
        <location evidence="1">Membrane</location>
        <topology evidence="1">Single-pass membrane protein</topology>
    </subcellularLocation>
</comment>
<keyword evidence="3" id="KW-0812">Transmembrane</keyword>
<evidence type="ECO:0000256" key="5">
    <source>
        <dbReference type="ARBA" id="ARBA00023136"/>
    </source>
</evidence>
<dbReference type="GO" id="GO:0012505">
    <property type="term" value="C:endomembrane system"/>
    <property type="evidence" value="ECO:0007669"/>
    <property type="project" value="UniProtKB-SubCell"/>
</dbReference>
<protein>
    <recommendedName>
        <fullName evidence="8">Polysaccharide biosynthesis domain-containing protein</fullName>
    </recommendedName>
</protein>
<dbReference type="AlphaFoldDB" id="A0AB34J8N7"/>
<sequence>MTVWLVWAAVLQHSPLIPDASRQAAGLHGVALRRNSSDEELRARIHAIKRRSLSGGMDEAEYFHVMRYIRDNAPQRLLVWGMGYDSAAYEQLNEGGTTHFLEFDVSWIHKADVATRRLNFTTYSPRAWNTTVNTTEQFITHPHRAEEIGLLADRPCFHTIIVDSPFGYRLRDPGRAVPIFTAATDLRQCISLRRYPLDVNVTVFVHDCRRASEDLLSRTFLGTPVKESGHKKLREFRLH</sequence>
<evidence type="ECO:0000256" key="4">
    <source>
        <dbReference type="ARBA" id="ARBA00022989"/>
    </source>
</evidence>
<evidence type="ECO:0000256" key="2">
    <source>
        <dbReference type="ARBA" id="ARBA00004308"/>
    </source>
</evidence>
<dbReference type="InterPro" id="IPR006514">
    <property type="entry name" value="IRX15/GXM/AGM"/>
</dbReference>
<comment type="caution">
    <text evidence="6">The sequence shown here is derived from an EMBL/GenBank/DDBJ whole genome shotgun (WGS) entry which is preliminary data.</text>
</comment>
<reference evidence="6 7" key="1">
    <citation type="journal article" date="2024" name="Science">
        <title>Giant polyketide synthase enzymes in the biosynthesis of giant marine polyether toxins.</title>
        <authorList>
            <person name="Fallon T.R."/>
            <person name="Shende V.V."/>
            <person name="Wierzbicki I.H."/>
            <person name="Pendleton A.L."/>
            <person name="Watervoot N.F."/>
            <person name="Auber R.P."/>
            <person name="Gonzalez D.J."/>
            <person name="Wisecaver J.H."/>
            <person name="Moore B.S."/>
        </authorList>
    </citation>
    <scope>NUCLEOTIDE SEQUENCE [LARGE SCALE GENOMIC DNA]</scope>
    <source>
        <strain evidence="6 7">12B1</strain>
    </source>
</reference>
<dbReference type="GO" id="GO:0016020">
    <property type="term" value="C:membrane"/>
    <property type="evidence" value="ECO:0007669"/>
    <property type="project" value="UniProtKB-SubCell"/>
</dbReference>
<proteinExistence type="predicted"/>
<dbReference type="EMBL" id="JBGBPQ010000011">
    <property type="protein sequence ID" value="KAL1515561.1"/>
    <property type="molecule type" value="Genomic_DNA"/>
</dbReference>
<keyword evidence="7" id="KW-1185">Reference proteome</keyword>
<dbReference type="Pfam" id="PF21729">
    <property type="entry name" value="IRX15_IRX15L_GXM"/>
    <property type="match status" value="2"/>
</dbReference>
<evidence type="ECO:0000256" key="3">
    <source>
        <dbReference type="ARBA" id="ARBA00022692"/>
    </source>
</evidence>
<organism evidence="6 7">
    <name type="scientific">Prymnesium parvum</name>
    <name type="common">Toxic golden alga</name>
    <dbReference type="NCBI Taxonomy" id="97485"/>
    <lineage>
        <taxon>Eukaryota</taxon>
        <taxon>Haptista</taxon>
        <taxon>Haptophyta</taxon>
        <taxon>Prymnesiophyceae</taxon>
        <taxon>Prymnesiales</taxon>
        <taxon>Prymnesiaceae</taxon>
        <taxon>Prymnesium</taxon>
    </lineage>
</organism>
<evidence type="ECO:0008006" key="8">
    <source>
        <dbReference type="Google" id="ProtNLM"/>
    </source>
</evidence>